<protein>
    <submittedName>
        <fullName evidence="6">AraC family transcriptional regulator</fullName>
    </submittedName>
</protein>
<dbReference type="RefSeq" id="WP_345511584.1">
    <property type="nucleotide sequence ID" value="NZ_BAAAXD010000012.1"/>
</dbReference>
<feature type="domain" description="HTH araC/xylS-type" evidence="5">
    <location>
        <begin position="172"/>
        <end position="269"/>
    </location>
</feature>
<gene>
    <name evidence="6" type="ORF">ACFFTL_47560</name>
</gene>
<dbReference type="InterPro" id="IPR050204">
    <property type="entry name" value="AraC_XylS_family_regulators"/>
</dbReference>
<keyword evidence="7" id="KW-1185">Reference proteome</keyword>
<keyword evidence="3" id="KW-0010">Activator</keyword>
<dbReference type="SUPFAM" id="SSF46689">
    <property type="entry name" value="Homeodomain-like"/>
    <property type="match status" value="2"/>
</dbReference>
<reference evidence="6 7" key="1">
    <citation type="submission" date="2024-09" db="EMBL/GenBank/DDBJ databases">
        <authorList>
            <person name="Sun Q."/>
            <person name="Mori K."/>
        </authorList>
    </citation>
    <scope>NUCLEOTIDE SEQUENCE [LARGE SCALE GENOMIC DNA]</scope>
    <source>
        <strain evidence="6 7">JCM 3331</strain>
    </source>
</reference>
<dbReference type="InterPro" id="IPR003313">
    <property type="entry name" value="AraC-bd"/>
</dbReference>
<evidence type="ECO:0000259" key="5">
    <source>
        <dbReference type="PROSITE" id="PS01124"/>
    </source>
</evidence>
<evidence type="ECO:0000313" key="6">
    <source>
        <dbReference type="EMBL" id="MFB9579706.1"/>
    </source>
</evidence>
<sequence>MSGADQAGVPRVSDDVADVVVVDGQAQSYSGNLHEELKLVLVIDSGFTVRRRGTTFRAAPGQLIALHPDDAHSGTPDDLGRARWLIMCVSPSLITEVTASEAVRFGDPVISHSGLAGRFRSVHSSLHRPSEDPGSALRRETEVLEFVSALARHSYRAGADGDGTGTARRVPEIAREYLRENLARNVTLDELSVVTGLSKYRLVRVCTAWFGLSPHQLHLRLRLDRARVLLRRGTGIAEVSHETGFHDQPHLTRVFAKAYGVTPAVYQSTYRGTAWTDLAPR</sequence>
<dbReference type="InterPro" id="IPR037923">
    <property type="entry name" value="HTH-like"/>
</dbReference>
<dbReference type="EMBL" id="JBHMCG010000228">
    <property type="protein sequence ID" value="MFB9579706.1"/>
    <property type="molecule type" value="Genomic_DNA"/>
</dbReference>
<dbReference type="PROSITE" id="PS00041">
    <property type="entry name" value="HTH_ARAC_FAMILY_1"/>
    <property type="match status" value="1"/>
</dbReference>
<dbReference type="InterPro" id="IPR018060">
    <property type="entry name" value="HTH_AraC"/>
</dbReference>
<keyword evidence="1" id="KW-0805">Transcription regulation</keyword>
<dbReference type="Gene3D" id="1.10.10.60">
    <property type="entry name" value="Homeodomain-like"/>
    <property type="match status" value="1"/>
</dbReference>
<evidence type="ECO:0000256" key="4">
    <source>
        <dbReference type="ARBA" id="ARBA00023163"/>
    </source>
</evidence>
<name>A0ABV5RRL9_9ACTN</name>
<dbReference type="InterPro" id="IPR018062">
    <property type="entry name" value="HTH_AraC-typ_CS"/>
</dbReference>
<evidence type="ECO:0000256" key="3">
    <source>
        <dbReference type="ARBA" id="ARBA00023159"/>
    </source>
</evidence>
<dbReference type="SUPFAM" id="SSF51215">
    <property type="entry name" value="Regulatory protein AraC"/>
    <property type="match status" value="1"/>
</dbReference>
<dbReference type="PROSITE" id="PS01124">
    <property type="entry name" value="HTH_ARAC_FAMILY_2"/>
    <property type="match status" value="1"/>
</dbReference>
<dbReference type="Pfam" id="PF02311">
    <property type="entry name" value="AraC_binding"/>
    <property type="match status" value="1"/>
</dbReference>
<evidence type="ECO:0000256" key="2">
    <source>
        <dbReference type="ARBA" id="ARBA00023125"/>
    </source>
</evidence>
<dbReference type="Proteomes" id="UP001589710">
    <property type="component" value="Unassembled WGS sequence"/>
</dbReference>
<evidence type="ECO:0000256" key="1">
    <source>
        <dbReference type="ARBA" id="ARBA00023015"/>
    </source>
</evidence>
<organism evidence="6 7">
    <name type="scientific">Streptomyces yanii</name>
    <dbReference type="NCBI Taxonomy" id="78510"/>
    <lineage>
        <taxon>Bacteria</taxon>
        <taxon>Bacillati</taxon>
        <taxon>Actinomycetota</taxon>
        <taxon>Actinomycetes</taxon>
        <taxon>Kitasatosporales</taxon>
        <taxon>Streptomycetaceae</taxon>
        <taxon>Streptomyces</taxon>
    </lineage>
</organism>
<comment type="caution">
    <text evidence="6">The sequence shown here is derived from an EMBL/GenBank/DDBJ whole genome shotgun (WGS) entry which is preliminary data.</text>
</comment>
<proteinExistence type="predicted"/>
<evidence type="ECO:0000313" key="7">
    <source>
        <dbReference type="Proteomes" id="UP001589710"/>
    </source>
</evidence>
<dbReference type="Pfam" id="PF12833">
    <property type="entry name" value="HTH_18"/>
    <property type="match status" value="1"/>
</dbReference>
<dbReference type="PANTHER" id="PTHR46796">
    <property type="entry name" value="HTH-TYPE TRANSCRIPTIONAL ACTIVATOR RHAS-RELATED"/>
    <property type="match status" value="1"/>
</dbReference>
<accession>A0ABV5RRL9</accession>
<dbReference type="InterPro" id="IPR009057">
    <property type="entry name" value="Homeodomain-like_sf"/>
</dbReference>
<keyword evidence="2" id="KW-0238">DNA-binding</keyword>
<keyword evidence="4" id="KW-0804">Transcription</keyword>
<dbReference type="SMART" id="SM00342">
    <property type="entry name" value="HTH_ARAC"/>
    <property type="match status" value="1"/>
</dbReference>